<name>A0A7J5TU27_9BACT</name>
<evidence type="ECO:0000313" key="2">
    <source>
        <dbReference type="EMBL" id="KAB7727371.1"/>
    </source>
</evidence>
<reference evidence="2 3" key="1">
    <citation type="submission" date="2019-10" db="EMBL/GenBank/DDBJ databases">
        <title>Rudanella paleaurantiibacter sp. nov., isolated from sludge.</title>
        <authorList>
            <person name="Xu S.Q."/>
        </authorList>
    </citation>
    <scope>NUCLEOTIDE SEQUENCE [LARGE SCALE GENOMIC DNA]</scope>
    <source>
        <strain evidence="2 3">HX-22-17</strain>
    </source>
</reference>
<organism evidence="2 3">
    <name type="scientific">Rudanella paleaurantiibacter</name>
    <dbReference type="NCBI Taxonomy" id="2614655"/>
    <lineage>
        <taxon>Bacteria</taxon>
        <taxon>Pseudomonadati</taxon>
        <taxon>Bacteroidota</taxon>
        <taxon>Cytophagia</taxon>
        <taxon>Cytophagales</taxon>
        <taxon>Cytophagaceae</taxon>
        <taxon>Rudanella</taxon>
    </lineage>
</organism>
<dbReference type="AlphaFoldDB" id="A0A7J5TU27"/>
<feature type="signal peptide" evidence="1">
    <location>
        <begin position="1"/>
        <end position="24"/>
    </location>
</feature>
<protein>
    <recommendedName>
        <fullName evidence="4">DUF3471 domain-containing protein</fullName>
    </recommendedName>
</protein>
<keyword evidence="1" id="KW-0732">Signal</keyword>
<proteinExistence type="predicted"/>
<dbReference type="EMBL" id="WELI01000011">
    <property type="protein sequence ID" value="KAB7727371.1"/>
    <property type="molecule type" value="Genomic_DNA"/>
</dbReference>
<dbReference type="Proteomes" id="UP000488299">
    <property type="component" value="Unassembled WGS sequence"/>
</dbReference>
<feature type="chain" id="PRO_5029710569" description="DUF3471 domain-containing protein" evidence="1">
    <location>
        <begin position="25"/>
        <end position="126"/>
    </location>
</feature>
<comment type="caution">
    <text evidence="2">The sequence shown here is derived from an EMBL/GenBank/DDBJ whole genome shotgun (WGS) entry which is preliminary data.</text>
</comment>
<gene>
    <name evidence="2" type="ORF">F5984_22365</name>
</gene>
<accession>A0A7J5TU27</accession>
<evidence type="ECO:0008006" key="4">
    <source>
        <dbReference type="Google" id="ProtNLM"/>
    </source>
</evidence>
<keyword evidence="3" id="KW-1185">Reference proteome</keyword>
<sequence length="126" mass="13601">MKKPLLTLACAVAILSLTSKYTVAATTPAPVQIHTVAMADSVDLSQYAGKFKFEGLPFEYLTIAVKEGKLTVSTGEETGELTPIKDTPDAYDAAGRAKLQFVRDENKKVKGMTLDAQGMIFEGKKE</sequence>
<evidence type="ECO:0000313" key="3">
    <source>
        <dbReference type="Proteomes" id="UP000488299"/>
    </source>
</evidence>
<dbReference type="RefSeq" id="WP_152126447.1">
    <property type="nucleotide sequence ID" value="NZ_WELI01000011.1"/>
</dbReference>
<evidence type="ECO:0000256" key="1">
    <source>
        <dbReference type="SAM" id="SignalP"/>
    </source>
</evidence>